<feature type="compositionally biased region" description="Basic residues" evidence="1">
    <location>
        <begin position="314"/>
        <end position="328"/>
    </location>
</feature>
<evidence type="ECO:0000313" key="2">
    <source>
        <dbReference type="EMBL" id="AKJ83320.1"/>
    </source>
</evidence>
<keyword evidence="2" id="KW-0150">Chloroplast</keyword>
<name>A0A0G3F9C3_EUGAN</name>
<dbReference type="AlphaFoldDB" id="A0A0G3F9C3"/>
<geneLocation type="chloroplast" evidence="2"/>
<reference evidence="2" key="1">
    <citation type="journal article" date="2015" name="J. Eukaryot. Microbiol.">
        <title>Chloroplast Genome Evolution in the Euglenaceae.</title>
        <authorList>
            <person name="Bennett M.S."/>
            <person name="Triemer R.E."/>
        </authorList>
    </citation>
    <scope>NUCLEOTIDE SEQUENCE</scope>
    <source>
        <strain evidence="2">UTEX 373</strain>
    </source>
</reference>
<proteinExistence type="predicted"/>
<dbReference type="GeneID" id="24573190"/>
<dbReference type="EMBL" id="KP453743">
    <property type="protein sequence ID" value="AKJ83320.1"/>
    <property type="molecule type" value="Genomic_DNA"/>
</dbReference>
<organism evidence="2">
    <name type="scientific">Euglena anabaena</name>
    <name type="common">Euglenaria anabaena</name>
    <dbReference type="NCBI Taxonomy" id="38273"/>
    <lineage>
        <taxon>Eukaryota</taxon>
        <taxon>Discoba</taxon>
        <taxon>Euglenozoa</taxon>
        <taxon>Euglenida</taxon>
        <taxon>Spirocuta</taxon>
        <taxon>Euglenophyceae</taxon>
        <taxon>Euglenales</taxon>
        <taxon>Euglenaceae</taxon>
        <taxon>Euglenaria</taxon>
    </lineage>
</organism>
<protein>
    <submittedName>
        <fullName evidence="2">Uncharacterized protein</fullName>
    </submittedName>
</protein>
<sequence>MMNTNIKNERQMIIIPELNKQKVLAAEKIGSMSAGLTTLTFVLVHRAQISASLITLKKQDIQQLPSVKWNARLISKCPIIRRTIIKIVIAETINYELDEFVGLNPDQISNRLNETIDDLSQTVPTSGMRILPTRAINKTNLKSHRLAYIAKLVGIFQAKPLFEPGILIKNTSIILLSFEELAKLIIKMHENMQIPFDERIANALMTGNETTLTEAIKEIINEEIFNNQVDDINNNIRFEDAIDLNTSDNKTMLEQMFPISRSKPTEINEKSPLPENYLTNPLFAYAVSINEKQISETKKVSKTTNATSKSAKPSPKRKAPAKPKPKAE</sequence>
<accession>A0A0G3F9C3</accession>
<keyword evidence="2" id="KW-0934">Plastid</keyword>
<feature type="region of interest" description="Disordered" evidence="1">
    <location>
        <begin position="294"/>
        <end position="328"/>
    </location>
</feature>
<dbReference type="RefSeq" id="YP_009144873.1">
    <property type="nucleotide sequence ID" value="NC_027269.1"/>
</dbReference>
<evidence type="ECO:0000256" key="1">
    <source>
        <dbReference type="SAM" id="MobiDB-lite"/>
    </source>
</evidence>